<evidence type="ECO:0000313" key="1">
    <source>
        <dbReference type="EMBL" id="GFY80118.1"/>
    </source>
</evidence>
<dbReference type="Proteomes" id="UP000886998">
    <property type="component" value="Unassembled WGS sequence"/>
</dbReference>
<comment type="caution">
    <text evidence="1">The sequence shown here is derived from an EMBL/GenBank/DDBJ whole genome shotgun (WGS) entry which is preliminary data.</text>
</comment>
<dbReference type="OrthoDB" id="6468101at2759"/>
<organism evidence="1 2">
    <name type="scientific">Trichonephila inaurata madagascariensis</name>
    <dbReference type="NCBI Taxonomy" id="2747483"/>
    <lineage>
        <taxon>Eukaryota</taxon>
        <taxon>Metazoa</taxon>
        <taxon>Ecdysozoa</taxon>
        <taxon>Arthropoda</taxon>
        <taxon>Chelicerata</taxon>
        <taxon>Arachnida</taxon>
        <taxon>Araneae</taxon>
        <taxon>Araneomorphae</taxon>
        <taxon>Entelegynae</taxon>
        <taxon>Araneoidea</taxon>
        <taxon>Nephilidae</taxon>
        <taxon>Trichonephila</taxon>
        <taxon>Trichonephila inaurata</taxon>
    </lineage>
</organism>
<keyword evidence="2" id="KW-1185">Reference proteome</keyword>
<accession>A0A8X7CSY0</accession>
<reference evidence="1" key="1">
    <citation type="submission" date="2020-08" db="EMBL/GenBank/DDBJ databases">
        <title>Multicomponent nature underlies the extraordinary mechanical properties of spider dragline silk.</title>
        <authorList>
            <person name="Kono N."/>
            <person name="Nakamura H."/>
            <person name="Mori M."/>
            <person name="Yoshida Y."/>
            <person name="Ohtoshi R."/>
            <person name="Malay A.D."/>
            <person name="Moran D.A.P."/>
            <person name="Tomita M."/>
            <person name="Numata K."/>
            <person name="Arakawa K."/>
        </authorList>
    </citation>
    <scope>NUCLEOTIDE SEQUENCE</scope>
</reference>
<name>A0A8X7CSY0_9ARAC</name>
<evidence type="ECO:0000313" key="2">
    <source>
        <dbReference type="Proteomes" id="UP000886998"/>
    </source>
</evidence>
<gene>
    <name evidence="1" type="ORF">TNIN_424891</name>
</gene>
<sequence length="93" mass="10499">MAAIDDDVSFRSLEYCFEKLENVLNCAGNPSKKLREDARTAFGLNRVARNNSFGIKSNVSSPHFINKGIAHLFVTAHESGLRLEEEKINYRLL</sequence>
<dbReference type="EMBL" id="BMAV01023810">
    <property type="protein sequence ID" value="GFY80118.1"/>
    <property type="molecule type" value="Genomic_DNA"/>
</dbReference>
<proteinExistence type="predicted"/>
<protein>
    <submittedName>
        <fullName evidence="1">Uncharacterized protein</fullName>
    </submittedName>
</protein>
<dbReference type="AlphaFoldDB" id="A0A8X7CSY0"/>